<name>A0ABQ0QH72_9PROT</name>
<gene>
    <name evidence="1" type="ORF">AA106556_0506</name>
</gene>
<dbReference type="Proteomes" id="UP001062443">
    <property type="component" value="Unassembled WGS sequence"/>
</dbReference>
<evidence type="ECO:0000313" key="1">
    <source>
        <dbReference type="EMBL" id="GBR44687.1"/>
    </source>
</evidence>
<dbReference type="EMBL" id="BAQB01000005">
    <property type="protein sequence ID" value="GBR44687.1"/>
    <property type="molecule type" value="Genomic_DNA"/>
</dbReference>
<organism evidence="1 2">
    <name type="scientific">Neokomagataea tanensis NBRC 106556</name>
    <dbReference type="NCBI Taxonomy" id="1223519"/>
    <lineage>
        <taxon>Bacteria</taxon>
        <taxon>Pseudomonadati</taxon>
        <taxon>Pseudomonadota</taxon>
        <taxon>Alphaproteobacteria</taxon>
        <taxon>Acetobacterales</taxon>
        <taxon>Acetobacteraceae</taxon>
        <taxon>Neokomagataea</taxon>
    </lineage>
</organism>
<keyword evidence="2" id="KW-1185">Reference proteome</keyword>
<evidence type="ECO:0000313" key="2">
    <source>
        <dbReference type="Proteomes" id="UP001062443"/>
    </source>
</evidence>
<protein>
    <submittedName>
        <fullName evidence="1">Uncharacterized protein</fullName>
    </submittedName>
</protein>
<proteinExistence type="predicted"/>
<reference evidence="1" key="1">
    <citation type="submission" date="2013-04" db="EMBL/GenBank/DDBJ databases">
        <title>The genome sequencing project of 58 acetic acid bacteria.</title>
        <authorList>
            <person name="Okamoto-Kainuma A."/>
            <person name="Ishikawa M."/>
            <person name="Umino S."/>
            <person name="Koizumi Y."/>
            <person name="Shiwa Y."/>
            <person name="Yoshikawa H."/>
            <person name="Matsutani M."/>
            <person name="Matsushita K."/>
        </authorList>
    </citation>
    <scope>NUCLEOTIDE SEQUENCE</scope>
    <source>
        <strain evidence="1">NBRC 106556</strain>
    </source>
</reference>
<accession>A0ABQ0QH72</accession>
<comment type="caution">
    <text evidence="1">The sequence shown here is derived from an EMBL/GenBank/DDBJ whole genome shotgun (WGS) entry which is preliminary data.</text>
</comment>
<sequence>MSALRARCRCRIDVMHRGMWRMCGGGGRTLPLRQVVKIGRNLCVGTMRGKNGQCGRNGEGG</sequence>